<feature type="region of interest" description="Disordered" evidence="1">
    <location>
        <begin position="269"/>
        <end position="324"/>
    </location>
</feature>
<dbReference type="Proteomes" id="UP000075901">
    <property type="component" value="Unassembled WGS sequence"/>
</dbReference>
<feature type="compositionally biased region" description="Pro residues" evidence="1">
    <location>
        <begin position="395"/>
        <end position="404"/>
    </location>
</feature>
<proteinExistence type="predicted"/>
<feature type="compositionally biased region" description="Pro residues" evidence="1">
    <location>
        <begin position="306"/>
        <end position="320"/>
    </location>
</feature>
<feature type="region of interest" description="Disordered" evidence="1">
    <location>
        <begin position="102"/>
        <end position="168"/>
    </location>
</feature>
<feature type="compositionally biased region" description="Polar residues" evidence="1">
    <location>
        <begin position="189"/>
        <end position="203"/>
    </location>
</feature>
<reference evidence="3" key="1">
    <citation type="submission" date="2013-09" db="EMBL/GenBank/DDBJ databases">
        <title>The Genome Sequence of Anopheles maculatus species B.</title>
        <authorList>
            <consortium name="The Broad Institute Genomics Platform"/>
            <person name="Neafsey D.E."/>
            <person name="Besansky N."/>
            <person name="Howell P."/>
            <person name="Walton C."/>
            <person name="Young S.K."/>
            <person name="Zeng Q."/>
            <person name="Gargeya S."/>
            <person name="Fitzgerald M."/>
            <person name="Haas B."/>
            <person name="Abouelleil A."/>
            <person name="Allen A.W."/>
            <person name="Alvarado L."/>
            <person name="Arachchi H.M."/>
            <person name="Berlin A.M."/>
            <person name="Chapman S.B."/>
            <person name="Gainer-Dewar J."/>
            <person name="Goldberg J."/>
            <person name="Griggs A."/>
            <person name="Gujja S."/>
            <person name="Hansen M."/>
            <person name="Howarth C."/>
            <person name="Imamovic A."/>
            <person name="Ireland A."/>
            <person name="Larimer J."/>
            <person name="McCowan C."/>
            <person name="Murphy C."/>
            <person name="Pearson M."/>
            <person name="Poon T.W."/>
            <person name="Priest M."/>
            <person name="Roberts A."/>
            <person name="Saif S."/>
            <person name="Shea T."/>
            <person name="Sisk P."/>
            <person name="Sykes S."/>
            <person name="Wortman J."/>
            <person name="Nusbaum C."/>
            <person name="Birren B."/>
        </authorList>
    </citation>
    <scope>NUCLEOTIDE SEQUENCE [LARGE SCALE GENOMIC DNA]</scope>
    <source>
        <strain evidence="3">maculatus3</strain>
    </source>
</reference>
<feature type="compositionally biased region" description="Acidic residues" evidence="1">
    <location>
        <begin position="219"/>
        <end position="234"/>
    </location>
</feature>
<sequence>MATLENKRTSHSWASNFNLNSAHYRHPDVPDYPETIWKMPEEKADEEEENARERSESPAPVFAWPPKPEVVDTIPTATPIYIPPPETQRVVIKPITVVPPMKVKEKSKTPPDGPQEQQQSKSAPELCHRAGHEEQQQQDEEEDSYGMTTTTTTTTANSASSEEYRMYQTQTSQPIVTYYETPQYELENPFSSGQRSAQASTGAMSDASYTHFVFRDPPPEEEEEEQAIVEEPPEEQPAVANTAAADTERPPKRVEFVDYGRELERYVRAEQEKEERRRALEAEMAEAAKRRQEEPPHYTLPSIPSAEPPHLPPSAIPNPTPKQWQSALVQALCVAPPDPIHLTAEQIEEANFMRSRNEAYRREQEETKMRQLEALRRQVDALERRLGKQPEPEPEPIPIGPPLEVPRKGEVMVKLLATSTARSQRFPAHYVPVVPLPAETQPYFPPPHSMEPIRSEKISSMRNESPFVEALKTAPYTPFQQFGREIPSQMEDMPVPSGRLSMMDALATAPDRPYTPFSEVRFDRSSE</sequence>
<feature type="region of interest" description="Disordered" evidence="1">
    <location>
        <begin position="384"/>
        <end position="404"/>
    </location>
</feature>
<keyword evidence="3" id="KW-1185">Reference proteome</keyword>
<feature type="compositionally biased region" description="Basic and acidic residues" evidence="1">
    <location>
        <begin position="126"/>
        <end position="135"/>
    </location>
</feature>
<name>A0A182SF62_9DIPT</name>
<accession>A0A182SF62</accession>
<evidence type="ECO:0000313" key="3">
    <source>
        <dbReference type="Proteomes" id="UP000075901"/>
    </source>
</evidence>
<feature type="region of interest" description="Disordered" evidence="1">
    <location>
        <begin position="187"/>
        <end position="254"/>
    </location>
</feature>
<dbReference type="EnsemblMetazoa" id="AMAM005568-RA">
    <property type="protein sequence ID" value="AMAM005568-PA"/>
    <property type="gene ID" value="AMAM005568"/>
</dbReference>
<dbReference type="AlphaFoldDB" id="A0A182SF62"/>
<evidence type="ECO:0000256" key="1">
    <source>
        <dbReference type="SAM" id="MobiDB-lite"/>
    </source>
</evidence>
<protein>
    <submittedName>
        <fullName evidence="2">Uncharacterized protein</fullName>
    </submittedName>
</protein>
<feature type="compositionally biased region" description="Basic and acidic residues" evidence="1">
    <location>
        <begin position="269"/>
        <end position="296"/>
    </location>
</feature>
<organism evidence="2 3">
    <name type="scientific">Anopheles maculatus</name>
    <dbReference type="NCBI Taxonomy" id="74869"/>
    <lineage>
        <taxon>Eukaryota</taxon>
        <taxon>Metazoa</taxon>
        <taxon>Ecdysozoa</taxon>
        <taxon>Arthropoda</taxon>
        <taxon>Hexapoda</taxon>
        <taxon>Insecta</taxon>
        <taxon>Pterygota</taxon>
        <taxon>Neoptera</taxon>
        <taxon>Endopterygota</taxon>
        <taxon>Diptera</taxon>
        <taxon>Nematocera</taxon>
        <taxon>Culicoidea</taxon>
        <taxon>Culicidae</taxon>
        <taxon>Anophelinae</taxon>
        <taxon>Anopheles</taxon>
        <taxon>Anopheles maculatus group</taxon>
    </lineage>
</organism>
<reference evidence="2" key="2">
    <citation type="submission" date="2020-05" db="UniProtKB">
        <authorList>
            <consortium name="EnsemblMetazoa"/>
        </authorList>
    </citation>
    <scope>IDENTIFICATION</scope>
    <source>
        <strain evidence="2">maculatus3</strain>
    </source>
</reference>
<evidence type="ECO:0000313" key="2">
    <source>
        <dbReference type="EnsemblMetazoa" id="AMAM005568-PA"/>
    </source>
</evidence>
<dbReference type="VEuPathDB" id="VectorBase:AMAM005568"/>
<feature type="region of interest" description="Disordered" evidence="1">
    <location>
        <begin position="40"/>
        <end position="70"/>
    </location>
</feature>
<feature type="compositionally biased region" description="Polar residues" evidence="1">
    <location>
        <begin position="156"/>
        <end position="168"/>
    </location>
</feature>